<protein>
    <submittedName>
        <fullName evidence="8">Homeobox Nkx- -like</fullName>
    </submittedName>
</protein>
<dbReference type="InterPro" id="IPR017970">
    <property type="entry name" value="Homeobox_CS"/>
</dbReference>
<dbReference type="InterPro" id="IPR009057">
    <property type="entry name" value="Homeodomain-like_sf"/>
</dbReference>
<dbReference type="Gene3D" id="1.10.10.60">
    <property type="entry name" value="Homeodomain-like"/>
    <property type="match status" value="1"/>
</dbReference>
<gene>
    <name evidence="8" type="ORF">PACLA_8A010301</name>
</gene>
<evidence type="ECO:0000256" key="3">
    <source>
        <dbReference type="ARBA" id="ARBA00023155"/>
    </source>
</evidence>
<dbReference type="SUPFAM" id="SSF46689">
    <property type="entry name" value="Homeodomain-like"/>
    <property type="match status" value="1"/>
</dbReference>
<evidence type="ECO:0000313" key="8">
    <source>
        <dbReference type="EMBL" id="CAB3998126.1"/>
    </source>
</evidence>
<dbReference type="PANTHER" id="PTHR24340:SF35">
    <property type="entry name" value="HGTX, ISOFORM C"/>
    <property type="match status" value="1"/>
</dbReference>
<organism evidence="8 9">
    <name type="scientific">Paramuricea clavata</name>
    <name type="common">Red gorgonian</name>
    <name type="synonym">Violescent sea-whip</name>
    <dbReference type="NCBI Taxonomy" id="317549"/>
    <lineage>
        <taxon>Eukaryota</taxon>
        <taxon>Metazoa</taxon>
        <taxon>Cnidaria</taxon>
        <taxon>Anthozoa</taxon>
        <taxon>Octocorallia</taxon>
        <taxon>Malacalcyonacea</taxon>
        <taxon>Plexauridae</taxon>
        <taxon>Paramuricea</taxon>
    </lineage>
</organism>
<evidence type="ECO:0000256" key="6">
    <source>
        <dbReference type="RuleBase" id="RU000682"/>
    </source>
</evidence>
<evidence type="ECO:0000256" key="1">
    <source>
        <dbReference type="ARBA" id="ARBA00004123"/>
    </source>
</evidence>
<comment type="subcellular location">
    <subcellularLocation>
        <location evidence="1 5 6">Nucleus</location>
    </subcellularLocation>
</comment>
<dbReference type="PANTHER" id="PTHR24340">
    <property type="entry name" value="HOMEOBOX PROTEIN NKX"/>
    <property type="match status" value="1"/>
</dbReference>
<keyword evidence="3 5" id="KW-0371">Homeobox</keyword>
<reference evidence="8" key="1">
    <citation type="submission" date="2020-04" db="EMBL/GenBank/DDBJ databases">
        <authorList>
            <person name="Alioto T."/>
            <person name="Alioto T."/>
            <person name="Gomez Garrido J."/>
        </authorList>
    </citation>
    <scope>NUCLEOTIDE SEQUENCE</scope>
    <source>
        <strain evidence="8">A484AB</strain>
    </source>
</reference>
<evidence type="ECO:0000256" key="4">
    <source>
        <dbReference type="ARBA" id="ARBA00023242"/>
    </source>
</evidence>
<dbReference type="PROSITE" id="PS50071">
    <property type="entry name" value="HOMEOBOX_2"/>
    <property type="match status" value="1"/>
</dbReference>
<dbReference type="SMART" id="SM00389">
    <property type="entry name" value="HOX"/>
    <property type="match status" value="1"/>
</dbReference>
<dbReference type="CDD" id="cd00086">
    <property type="entry name" value="homeodomain"/>
    <property type="match status" value="1"/>
</dbReference>
<dbReference type="PROSITE" id="PS00027">
    <property type="entry name" value="HOMEOBOX_1"/>
    <property type="match status" value="1"/>
</dbReference>
<keyword evidence="9" id="KW-1185">Reference proteome</keyword>
<dbReference type="GO" id="GO:0030154">
    <property type="term" value="P:cell differentiation"/>
    <property type="evidence" value="ECO:0007669"/>
    <property type="project" value="TreeGrafter"/>
</dbReference>
<dbReference type="GO" id="GO:0005634">
    <property type="term" value="C:nucleus"/>
    <property type="evidence" value="ECO:0007669"/>
    <property type="project" value="UniProtKB-SubCell"/>
</dbReference>
<feature type="region of interest" description="Disordered" evidence="7">
    <location>
        <begin position="196"/>
        <end position="226"/>
    </location>
</feature>
<keyword evidence="4 5" id="KW-0539">Nucleus</keyword>
<feature type="compositionally biased region" description="Basic and acidic residues" evidence="7">
    <location>
        <begin position="196"/>
        <end position="209"/>
    </location>
</feature>
<comment type="caution">
    <text evidence="8">The sequence shown here is derived from an EMBL/GenBank/DDBJ whole genome shotgun (WGS) entry which is preliminary data.</text>
</comment>
<proteinExistence type="predicted"/>
<evidence type="ECO:0000313" key="9">
    <source>
        <dbReference type="Proteomes" id="UP001152795"/>
    </source>
</evidence>
<dbReference type="InterPro" id="IPR001356">
    <property type="entry name" value="HD"/>
</dbReference>
<evidence type="ECO:0000256" key="5">
    <source>
        <dbReference type="PROSITE-ProRule" id="PRU00108"/>
    </source>
</evidence>
<accession>A0A6S7H5R9</accession>
<dbReference type="OrthoDB" id="6159439at2759"/>
<feature type="DNA-binding region" description="Homeobox" evidence="5">
    <location>
        <begin position="132"/>
        <end position="191"/>
    </location>
</feature>
<evidence type="ECO:0000256" key="7">
    <source>
        <dbReference type="SAM" id="MobiDB-lite"/>
    </source>
</evidence>
<dbReference type="InterPro" id="IPR050394">
    <property type="entry name" value="Homeobox_NK-like"/>
</dbReference>
<dbReference type="GO" id="GO:0000981">
    <property type="term" value="F:DNA-binding transcription factor activity, RNA polymerase II-specific"/>
    <property type="evidence" value="ECO:0007669"/>
    <property type="project" value="InterPro"/>
</dbReference>
<name>A0A6S7H5R9_PARCT</name>
<dbReference type="AlphaFoldDB" id="A0A6S7H5R9"/>
<dbReference type="PRINTS" id="PR00024">
    <property type="entry name" value="HOMEOBOX"/>
</dbReference>
<keyword evidence="2 5" id="KW-0238">DNA-binding</keyword>
<evidence type="ECO:0000256" key="2">
    <source>
        <dbReference type="ARBA" id="ARBA00023125"/>
    </source>
</evidence>
<dbReference type="GO" id="GO:0000978">
    <property type="term" value="F:RNA polymerase II cis-regulatory region sequence-specific DNA binding"/>
    <property type="evidence" value="ECO:0007669"/>
    <property type="project" value="TreeGrafter"/>
</dbReference>
<sequence length="226" mass="26248">MNSGCFGRLGMDPQFHGYTPYFYAPPGHQLTAMYPRPQVVPMFMPCIQQPDTPKPSKSFSIEDILQRPHPRTCMANRSYLSGISEVTGRVDYRFSPAPYWERGMWHSALSERFTGPNPTHHDSYSEKDLLRRRNTRPTFSGRQVYLLEKTFQQTKYLAGPERAQLAYTLRMSESQVKVWFQNRRTKWRKINSVVAKTREAKSPEVSKSPEEDEQDECNGDSAIEDR</sequence>
<dbReference type="Proteomes" id="UP001152795">
    <property type="component" value="Unassembled WGS sequence"/>
</dbReference>
<dbReference type="EMBL" id="CACRXK020003273">
    <property type="protein sequence ID" value="CAB3998126.1"/>
    <property type="molecule type" value="Genomic_DNA"/>
</dbReference>
<dbReference type="InterPro" id="IPR020479">
    <property type="entry name" value="HD_metazoa"/>
</dbReference>
<dbReference type="Pfam" id="PF00046">
    <property type="entry name" value="Homeodomain"/>
    <property type="match status" value="1"/>
</dbReference>